<comment type="caution">
    <text evidence="1">The sequence shown here is derived from an EMBL/GenBank/DDBJ whole genome shotgun (WGS) entry which is preliminary data.</text>
</comment>
<evidence type="ECO:0000313" key="2">
    <source>
        <dbReference type="Proteomes" id="UP000798662"/>
    </source>
</evidence>
<dbReference type="Proteomes" id="UP000798662">
    <property type="component" value="Chromosome 3"/>
</dbReference>
<organism evidence="1 2">
    <name type="scientific">Pyropia yezoensis</name>
    <name type="common">Susabi-nori</name>
    <name type="synonym">Porphyra yezoensis</name>
    <dbReference type="NCBI Taxonomy" id="2788"/>
    <lineage>
        <taxon>Eukaryota</taxon>
        <taxon>Rhodophyta</taxon>
        <taxon>Bangiophyceae</taxon>
        <taxon>Bangiales</taxon>
        <taxon>Bangiaceae</taxon>
        <taxon>Pyropia</taxon>
    </lineage>
</organism>
<accession>A0ACC3CJA8</accession>
<protein>
    <submittedName>
        <fullName evidence="1">Uncharacterized protein</fullName>
    </submittedName>
</protein>
<proteinExistence type="predicted"/>
<sequence length="648" mass="63863">MKAVAAGFKTLDGKLDKLGSTLNHLSQLVGVNTAKVDALAVTHQKTANAQASAQVSTTTTLQDFRGELSGMLVAAAAAASASATTSAPPSGEAPPGDGTGAGEGIVDDDDSDTRALVMSIRETIFPKMIEIYTSSDESATVYPTTATQNELLVTSTVETQGGSRLEAFRLLHSRVMLPSTKQPPLALKVVHKYLTRSIDYFFSAIGTTAMRIYVKSLHAQGHKGVTREKSNDQGTRFHLELGSEAAAVLAKDHEYIHDVVSLNAIKDATAAVFKRFGGGSRFVEPSSTPGDKPGLACLVAHMALVCTKIEEKLKKAGKVPVPPTPGINPGHRGPWVKLLGVLDKHFVQRGETRNGLRFIDGESLTRGWAPVDTTGEGDISSFGHWTEDHIYGAQAPGHELGSVPADAGTASTGTDGQPAAIYGPSAATTSGQGGAAAPGTSGRGAAAAGRGGHEAATAERSARGAAAVGTSGQGAAAAGGGGRGAAAAGRGGRGAAAVGTSGRGAAAAGRGGRGAAATGRGGRGAAAVGTSGRGAAAAGRGGRGAAATGRAGTGTAPAATTSAAAESGGTPEDAAATAWEPATGTGCAPTPVAGGTAGTDGSPAAAPATPWAPAVNPERAAPSGAGGVAGTGTTSAAGDDGGPILLRF</sequence>
<keyword evidence="2" id="KW-1185">Reference proteome</keyword>
<evidence type="ECO:0000313" key="1">
    <source>
        <dbReference type="EMBL" id="KAK1870379.1"/>
    </source>
</evidence>
<gene>
    <name evidence="1" type="ORF">I4F81_012841</name>
</gene>
<dbReference type="EMBL" id="CM020620">
    <property type="protein sequence ID" value="KAK1870379.1"/>
    <property type="molecule type" value="Genomic_DNA"/>
</dbReference>
<name>A0ACC3CJA8_PYRYE</name>
<reference evidence="1" key="1">
    <citation type="submission" date="2019-11" db="EMBL/GenBank/DDBJ databases">
        <title>Nori genome reveals adaptations in red seaweeds to the harsh intertidal environment.</title>
        <authorList>
            <person name="Wang D."/>
            <person name="Mao Y."/>
        </authorList>
    </citation>
    <scope>NUCLEOTIDE SEQUENCE</scope>
    <source>
        <tissue evidence="1">Gametophyte</tissue>
    </source>
</reference>